<accession>A0ABQ5JAR8</accession>
<feature type="region of interest" description="Disordered" evidence="1">
    <location>
        <begin position="1"/>
        <end position="81"/>
    </location>
</feature>
<feature type="compositionally biased region" description="Basic and acidic residues" evidence="1">
    <location>
        <begin position="9"/>
        <end position="27"/>
    </location>
</feature>
<evidence type="ECO:0000313" key="3">
    <source>
        <dbReference type="EMBL" id="GJU09608.1"/>
    </source>
</evidence>
<dbReference type="PANTHER" id="PTHR15503">
    <property type="entry name" value="LDOC1 RELATED"/>
    <property type="match status" value="1"/>
</dbReference>
<keyword evidence="3" id="KW-0548">Nucleotidyltransferase</keyword>
<dbReference type="Gene3D" id="3.30.70.270">
    <property type="match status" value="1"/>
</dbReference>
<dbReference type="InterPro" id="IPR043128">
    <property type="entry name" value="Rev_trsase/Diguanyl_cyclase"/>
</dbReference>
<dbReference type="InterPro" id="IPR041577">
    <property type="entry name" value="RT_RNaseH_2"/>
</dbReference>
<dbReference type="InterPro" id="IPR032567">
    <property type="entry name" value="RTL1-rel"/>
</dbReference>
<evidence type="ECO:0000256" key="1">
    <source>
        <dbReference type="SAM" id="MobiDB-lite"/>
    </source>
</evidence>
<keyword evidence="4" id="KW-1185">Reference proteome</keyword>
<keyword evidence="3" id="KW-0695">RNA-directed DNA polymerase</keyword>
<feature type="domain" description="Reverse transcriptase/retrotransposon-derived protein RNase H-like" evidence="2">
    <location>
        <begin position="311"/>
        <end position="379"/>
    </location>
</feature>
<name>A0ABQ5JAR8_9ASTR</name>
<dbReference type="Pfam" id="PF08284">
    <property type="entry name" value="RVP_2"/>
    <property type="match status" value="1"/>
</dbReference>
<comment type="caution">
    <text evidence="3">The sequence shown here is derived from an EMBL/GenBank/DDBJ whole genome shotgun (WGS) entry which is preliminary data.</text>
</comment>
<dbReference type="Pfam" id="PF17919">
    <property type="entry name" value="RT_RNaseH_2"/>
    <property type="match status" value="1"/>
</dbReference>
<reference evidence="3" key="1">
    <citation type="journal article" date="2022" name="Int. J. Mol. Sci.">
        <title>Draft Genome of Tanacetum Coccineum: Genomic Comparison of Closely Related Tanacetum-Family Plants.</title>
        <authorList>
            <person name="Yamashiro T."/>
            <person name="Shiraishi A."/>
            <person name="Nakayama K."/>
            <person name="Satake H."/>
        </authorList>
    </citation>
    <scope>NUCLEOTIDE SEQUENCE</scope>
</reference>
<protein>
    <submittedName>
        <fullName evidence="3">Reverse transcriptase domain-containing protein</fullName>
    </submittedName>
</protein>
<organism evidence="3 4">
    <name type="scientific">Tanacetum coccineum</name>
    <dbReference type="NCBI Taxonomy" id="301880"/>
    <lineage>
        <taxon>Eukaryota</taxon>
        <taxon>Viridiplantae</taxon>
        <taxon>Streptophyta</taxon>
        <taxon>Embryophyta</taxon>
        <taxon>Tracheophyta</taxon>
        <taxon>Spermatophyta</taxon>
        <taxon>Magnoliopsida</taxon>
        <taxon>eudicotyledons</taxon>
        <taxon>Gunneridae</taxon>
        <taxon>Pentapetalae</taxon>
        <taxon>asterids</taxon>
        <taxon>campanulids</taxon>
        <taxon>Asterales</taxon>
        <taxon>Asteraceae</taxon>
        <taxon>Asteroideae</taxon>
        <taxon>Anthemideae</taxon>
        <taxon>Anthemidinae</taxon>
        <taxon>Tanacetum</taxon>
    </lineage>
</organism>
<evidence type="ECO:0000313" key="4">
    <source>
        <dbReference type="Proteomes" id="UP001151760"/>
    </source>
</evidence>
<keyword evidence="3" id="KW-0808">Transferase</keyword>
<evidence type="ECO:0000259" key="2">
    <source>
        <dbReference type="Pfam" id="PF17919"/>
    </source>
</evidence>
<proteinExistence type="predicted"/>
<dbReference type="PANTHER" id="PTHR15503:SF42">
    <property type="entry name" value="ZINC FINGER, CCHC-TYPE, RETROTRANSPOSON GAG DOMAIN, ASPARTIC PEPTIDASE DOMAIN PROTEIN-RELATED"/>
    <property type="match status" value="1"/>
</dbReference>
<dbReference type="GO" id="GO:0003964">
    <property type="term" value="F:RNA-directed DNA polymerase activity"/>
    <property type="evidence" value="ECO:0007669"/>
    <property type="project" value="UniProtKB-KW"/>
</dbReference>
<dbReference type="InterPro" id="IPR021109">
    <property type="entry name" value="Peptidase_aspartic_dom_sf"/>
</dbReference>
<dbReference type="CDD" id="cd00303">
    <property type="entry name" value="retropepsin_like"/>
    <property type="match status" value="1"/>
</dbReference>
<dbReference type="EMBL" id="BQNB010021743">
    <property type="protein sequence ID" value="GJU09608.1"/>
    <property type="molecule type" value="Genomic_DNA"/>
</dbReference>
<dbReference type="Gene3D" id="2.40.70.10">
    <property type="entry name" value="Acid Proteases"/>
    <property type="match status" value="1"/>
</dbReference>
<sequence length="508" mass="58916">MDELMNAALEREQETKKHERSPPKIRIEQGGSSSKKLKSNETYPRPPHPPRQQEPRRNTNKRGAPPALKPPGAPSLAGFQRPQRPLSRVYHIMTTKEAKEAPDVVTCTFFINLLPARVLFDSGADRSFVSKLFSGNFIVPISQLKPPLDVEISNSKITHVVNVFQNYEVEIDNEKFLIDLIPMHMREIDVVVGMDWLSKYEAIISCQNKLIRIRTPIAGETFIYEELPGILPDRQVEFCIDLIMGSTPVAKTPYRLAPSEMQELMKQLQELLDKGFIRPSSSPYYRRFIQYFDKIVSSFTKLTRKNAKFEWGKDQEIAFQILRQRLIQAPVLVLPEENDDMEVYCDASSNGLGCVLMQREHKSLKYFFDQRNLNMRQRRWLDLVKHYDYEILYHPDKANVVADALSRKTRHDSLLVKSLQMVINPDFYEHIKTVQPEAWENGYVNSERLIGEVHNLVVDSRGLRTHFGGIWIPNNKELKNLLLDKAHKLKYSIRLGATKMYYNLKPDY</sequence>
<gene>
    <name evidence="3" type="ORF">Tco_1132004</name>
</gene>
<dbReference type="SUPFAM" id="SSF50630">
    <property type="entry name" value="Acid proteases"/>
    <property type="match status" value="1"/>
</dbReference>
<dbReference type="Proteomes" id="UP001151760">
    <property type="component" value="Unassembled WGS sequence"/>
</dbReference>
<reference evidence="3" key="2">
    <citation type="submission" date="2022-01" db="EMBL/GenBank/DDBJ databases">
        <authorList>
            <person name="Yamashiro T."/>
            <person name="Shiraishi A."/>
            <person name="Satake H."/>
            <person name="Nakayama K."/>
        </authorList>
    </citation>
    <scope>NUCLEOTIDE SEQUENCE</scope>
</reference>
<dbReference type="InterPro" id="IPR043502">
    <property type="entry name" value="DNA/RNA_pol_sf"/>
</dbReference>
<dbReference type="SUPFAM" id="SSF56672">
    <property type="entry name" value="DNA/RNA polymerases"/>
    <property type="match status" value="1"/>
</dbReference>